<protein>
    <submittedName>
        <fullName evidence="3">Uncharacterized protein</fullName>
    </submittedName>
</protein>
<accession>A0A9P3US38</accession>
<gene>
    <name evidence="3" type="ORF">LshimejAT787_0900110</name>
</gene>
<dbReference type="AlphaFoldDB" id="A0A9P3US38"/>
<feature type="region of interest" description="Disordered" evidence="2">
    <location>
        <begin position="1"/>
        <end position="33"/>
    </location>
</feature>
<keyword evidence="4" id="KW-1185">Reference proteome</keyword>
<evidence type="ECO:0000313" key="3">
    <source>
        <dbReference type="EMBL" id="GLB40796.1"/>
    </source>
</evidence>
<feature type="compositionally biased region" description="Basic residues" evidence="2">
    <location>
        <begin position="1"/>
        <end position="14"/>
    </location>
</feature>
<comment type="caution">
    <text evidence="3">The sequence shown here is derived from an EMBL/GenBank/DDBJ whole genome shotgun (WGS) entry which is preliminary data.</text>
</comment>
<sequence>MLTKTRKWFSRKSKKGDDAHAGFMRRATNDHTDASAMTDLAESLQKEIQSLSVEIRTLKKEREQLFRDVHDIMLSKCQAIDGTLPTPAPPFDLPSSPPPPPSKDCHSTQLSWFPKPIVTAISESSGAEMGLFGPRSRPPSLKDQPPPVISAETSTLTRTAWRKVNRRAKSINT</sequence>
<feature type="compositionally biased region" description="Pro residues" evidence="2">
    <location>
        <begin position="86"/>
        <end position="102"/>
    </location>
</feature>
<dbReference type="EMBL" id="BRPK01000009">
    <property type="protein sequence ID" value="GLB40796.1"/>
    <property type="molecule type" value="Genomic_DNA"/>
</dbReference>
<feature type="coiled-coil region" evidence="1">
    <location>
        <begin position="34"/>
        <end position="68"/>
    </location>
</feature>
<keyword evidence="1" id="KW-0175">Coiled coil</keyword>
<feature type="region of interest" description="Disordered" evidence="2">
    <location>
        <begin position="128"/>
        <end position="150"/>
    </location>
</feature>
<evidence type="ECO:0000256" key="1">
    <source>
        <dbReference type="SAM" id="Coils"/>
    </source>
</evidence>
<proteinExistence type="predicted"/>
<evidence type="ECO:0000256" key="2">
    <source>
        <dbReference type="SAM" id="MobiDB-lite"/>
    </source>
</evidence>
<dbReference type="Proteomes" id="UP001063166">
    <property type="component" value="Unassembled WGS sequence"/>
</dbReference>
<feature type="region of interest" description="Disordered" evidence="2">
    <location>
        <begin position="80"/>
        <end position="108"/>
    </location>
</feature>
<organism evidence="3 4">
    <name type="scientific">Lyophyllum shimeji</name>
    <name type="common">Hon-shimeji</name>
    <name type="synonym">Tricholoma shimeji</name>
    <dbReference type="NCBI Taxonomy" id="47721"/>
    <lineage>
        <taxon>Eukaryota</taxon>
        <taxon>Fungi</taxon>
        <taxon>Dikarya</taxon>
        <taxon>Basidiomycota</taxon>
        <taxon>Agaricomycotina</taxon>
        <taxon>Agaricomycetes</taxon>
        <taxon>Agaricomycetidae</taxon>
        <taxon>Agaricales</taxon>
        <taxon>Tricholomatineae</taxon>
        <taxon>Lyophyllaceae</taxon>
        <taxon>Lyophyllum</taxon>
    </lineage>
</organism>
<reference evidence="3" key="1">
    <citation type="submission" date="2022-07" db="EMBL/GenBank/DDBJ databases">
        <title>The genome of Lyophyllum shimeji provides insight into the initial evolution of ectomycorrhizal fungal genome.</title>
        <authorList>
            <person name="Kobayashi Y."/>
            <person name="Shibata T."/>
            <person name="Hirakawa H."/>
            <person name="Shigenobu S."/>
            <person name="Nishiyama T."/>
            <person name="Yamada A."/>
            <person name="Hasebe M."/>
            <person name="Kawaguchi M."/>
        </authorList>
    </citation>
    <scope>NUCLEOTIDE SEQUENCE</scope>
    <source>
        <strain evidence="3">AT787</strain>
    </source>
</reference>
<dbReference type="OrthoDB" id="3053262at2759"/>
<evidence type="ECO:0000313" key="4">
    <source>
        <dbReference type="Proteomes" id="UP001063166"/>
    </source>
</evidence>
<name>A0A9P3US38_LYOSH</name>